<dbReference type="InterPro" id="IPR036942">
    <property type="entry name" value="Beta-barrel_TonB_sf"/>
</dbReference>
<dbReference type="PANTHER" id="PTHR30442:SF0">
    <property type="entry name" value="FE(3+) DICITRATE TRANSPORT PROTEIN FECA"/>
    <property type="match status" value="1"/>
</dbReference>
<name>A0A023BTB8_9FLAO</name>
<evidence type="ECO:0000256" key="4">
    <source>
        <dbReference type="ARBA" id="ARBA00022692"/>
    </source>
</evidence>
<dbReference type="RefSeq" id="WP_034242965.1">
    <property type="nucleotide sequence ID" value="NZ_AQRA01000006.1"/>
</dbReference>
<dbReference type="InterPro" id="IPR012910">
    <property type="entry name" value="Plug_dom"/>
</dbReference>
<dbReference type="SUPFAM" id="SSF49464">
    <property type="entry name" value="Carboxypeptidase regulatory domain-like"/>
    <property type="match status" value="1"/>
</dbReference>
<evidence type="ECO:0000256" key="2">
    <source>
        <dbReference type="ARBA" id="ARBA00022448"/>
    </source>
</evidence>
<evidence type="ECO:0000256" key="5">
    <source>
        <dbReference type="ARBA" id="ARBA00023077"/>
    </source>
</evidence>
<organism evidence="12 13">
    <name type="scientific">Aquimarina atlantica</name>
    <dbReference type="NCBI Taxonomy" id="1317122"/>
    <lineage>
        <taxon>Bacteria</taxon>
        <taxon>Pseudomonadati</taxon>
        <taxon>Bacteroidota</taxon>
        <taxon>Flavobacteriia</taxon>
        <taxon>Flavobacteriales</taxon>
        <taxon>Flavobacteriaceae</taxon>
        <taxon>Aquimarina</taxon>
    </lineage>
</organism>
<keyword evidence="6 8" id="KW-0472">Membrane</keyword>
<proteinExistence type="inferred from homology"/>
<dbReference type="GO" id="GO:0033214">
    <property type="term" value="P:siderophore-iron import into cell"/>
    <property type="evidence" value="ECO:0007669"/>
    <property type="project" value="TreeGrafter"/>
</dbReference>
<keyword evidence="3 8" id="KW-1134">Transmembrane beta strand</keyword>
<dbReference type="SUPFAM" id="SSF56935">
    <property type="entry name" value="Porins"/>
    <property type="match status" value="1"/>
</dbReference>
<dbReference type="Proteomes" id="UP000023541">
    <property type="component" value="Unassembled WGS sequence"/>
</dbReference>
<evidence type="ECO:0000256" key="8">
    <source>
        <dbReference type="PROSITE-ProRule" id="PRU01360"/>
    </source>
</evidence>
<dbReference type="Gene3D" id="2.170.130.10">
    <property type="entry name" value="TonB-dependent receptor, plug domain"/>
    <property type="match status" value="1"/>
</dbReference>
<dbReference type="Pfam" id="PF00593">
    <property type="entry name" value="TonB_dep_Rec_b-barrel"/>
    <property type="match status" value="1"/>
</dbReference>
<dbReference type="InterPro" id="IPR039426">
    <property type="entry name" value="TonB-dep_rcpt-like"/>
</dbReference>
<evidence type="ECO:0000256" key="7">
    <source>
        <dbReference type="ARBA" id="ARBA00023237"/>
    </source>
</evidence>
<evidence type="ECO:0000256" key="1">
    <source>
        <dbReference type="ARBA" id="ARBA00004571"/>
    </source>
</evidence>
<comment type="caution">
    <text evidence="12">The sequence shown here is derived from an EMBL/GenBank/DDBJ whole genome shotgun (WGS) entry which is preliminary data.</text>
</comment>
<comment type="subcellular location">
    <subcellularLocation>
        <location evidence="1 8">Cell outer membrane</location>
        <topology evidence="1 8">Multi-pass membrane protein</topology>
    </subcellularLocation>
</comment>
<dbReference type="STRING" id="1317122.ATO12_19465"/>
<dbReference type="eggNOG" id="COG4772">
    <property type="taxonomic scope" value="Bacteria"/>
</dbReference>
<dbReference type="Pfam" id="PF13715">
    <property type="entry name" value="CarbopepD_reg_2"/>
    <property type="match status" value="1"/>
</dbReference>
<evidence type="ECO:0000256" key="6">
    <source>
        <dbReference type="ARBA" id="ARBA00023136"/>
    </source>
</evidence>
<evidence type="ECO:0000313" key="12">
    <source>
        <dbReference type="EMBL" id="EZH73184.1"/>
    </source>
</evidence>
<dbReference type="Gene3D" id="2.60.40.1120">
    <property type="entry name" value="Carboxypeptidase-like, regulatory domain"/>
    <property type="match status" value="1"/>
</dbReference>
<keyword evidence="13" id="KW-1185">Reference proteome</keyword>
<keyword evidence="7 8" id="KW-0998">Cell outer membrane</keyword>
<dbReference type="GO" id="GO:0009279">
    <property type="term" value="C:cell outer membrane"/>
    <property type="evidence" value="ECO:0007669"/>
    <property type="project" value="UniProtKB-SubCell"/>
</dbReference>
<feature type="domain" description="TonB-dependent receptor-like beta-barrel" evidence="10">
    <location>
        <begin position="317"/>
        <end position="790"/>
    </location>
</feature>
<comment type="similarity">
    <text evidence="8 9">Belongs to the TonB-dependent receptor family.</text>
</comment>
<evidence type="ECO:0000256" key="3">
    <source>
        <dbReference type="ARBA" id="ARBA00022452"/>
    </source>
</evidence>
<keyword evidence="4 8" id="KW-0812">Transmembrane</keyword>
<dbReference type="Pfam" id="PF07715">
    <property type="entry name" value="Plug"/>
    <property type="match status" value="1"/>
</dbReference>
<keyword evidence="12" id="KW-0675">Receptor</keyword>
<protein>
    <submittedName>
        <fullName evidence="12">TonB-dependent receptor</fullName>
    </submittedName>
</protein>
<dbReference type="OrthoDB" id="9758472at2"/>
<dbReference type="InterPro" id="IPR037066">
    <property type="entry name" value="Plug_dom_sf"/>
</dbReference>
<dbReference type="Gene3D" id="2.40.170.20">
    <property type="entry name" value="TonB-dependent receptor, beta-barrel domain"/>
    <property type="match status" value="1"/>
</dbReference>
<evidence type="ECO:0000259" key="11">
    <source>
        <dbReference type="Pfam" id="PF07715"/>
    </source>
</evidence>
<evidence type="ECO:0000256" key="9">
    <source>
        <dbReference type="RuleBase" id="RU003357"/>
    </source>
</evidence>
<evidence type="ECO:0000313" key="13">
    <source>
        <dbReference type="Proteomes" id="UP000023541"/>
    </source>
</evidence>
<gene>
    <name evidence="12" type="ORF">ATO12_19465</name>
</gene>
<dbReference type="InterPro" id="IPR000531">
    <property type="entry name" value="Beta-barrel_TonB"/>
</dbReference>
<dbReference type="AlphaFoldDB" id="A0A023BTB8"/>
<accession>A0A023BTB8</accession>
<dbReference type="EMBL" id="AQRA01000006">
    <property type="protein sequence ID" value="EZH73184.1"/>
    <property type="molecule type" value="Genomic_DNA"/>
</dbReference>
<dbReference type="PANTHER" id="PTHR30442">
    <property type="entry name" value="IRON III DICITRATE TRANSPORT PROTEIN FECA"/>
    <property type="match status" value="1"/>
</dbReference>
<reference evidence="12 13" key="1">
    <citation type="submission" date="2014-04" db="EMBL/GenBank/DDBJ databases">
        <title>Aquimarina sp. 22II-S11-z7 Genome Sequencing.</title>
        <authorList>
            <person name="Lai Q."/>
        </authorList>
    </citation>
    <scope>NUCLEOTIDE SEQUENCE [LARGE SCALE GENOMIC DNA]</scope>
    <source>
        <strain evidence="12 13">22II-S11-z7</strain>
    </source>
</reference>
<keyword evidence="5 9" id="KW-0798">TonB box</keyword>
<dbReference type="PROSITE" id="PS52016">
    <property type="entry name" value="TONB_DEPENDENT_REC_3"/>
    <property type="match status" value="1"/>
</dbReference>
<feature type="domain" description="TonB-dependent receptor plug" evidence="11">
    <location>
        <begin position="139"/>
        <end position="235"/>
    </location>
</feature>
<dbReference type="InterPro" id="IPR008969">
    <property type="entry name" value="CarboxyPept-like_regulatory"/>
</dbReference>
<evidence type="ECO:0000259" key="10">
    <source>
        <dbReference type="Pfam" id="PF00593"/>
    </source>
</evidence>
<keyword evidence="2 8" id="KW-0813">Transport</keyword>
<sequence>MKLRDYSIFFGTLLTISSVFGQYQFKGTVTSLDNQPIANAEVYNRTNGQQTITNTDGQFKFADVSEGEYLITIFSFDFEILDQRIKIEGDSSKDFVLKPLGEELSEVLITQRKEKIFGLKQLRPVEGTAIFAGKKSEVVLVDQTVGNLASNNSRQIYAQVVGLNIYENSDAGLQLNIGGRGLDPNRSANFNIKQNGYDISADVLGYPESYYTPPAEALSEIQVVRGAASLQYGTQFGGLINFKMKQPNPNKKIELISRQSLGSFNLFTSFNSISGTLGKFSYYTYFNYKKGDGYRPNSEFDSKNFYANIGYAFTDRTKLTFEATYLDYLAQQPGGLTDTQFNENPEFSNRTRNWFDVNWKLFSLKLEHKFSDKTDFSLNLFGLDASRKAVGFRGNPFVLNSNPITDVDETDANGNFAFPRDLIVGNFRNWGAEARLLNRYNLFGKESVFLIGSKYYQANNDSRQGPGSIGTNANFNFASQAFPDYPNQSDFDFPNLNVALFGENIFNISDSFSVTPGFRFEYIKTESEGSYNRINFDLAGNPISNTTREDNRTLDRSFLLFGIGASYKPNTHLEAYANLSQNYRSVTFSDIRVVSPTFVIDPDISDEEGFTADFGVRGKIGGNKLSYDIGGFGLLYDDRIGIVFDDRANRVRKNIGKALIYGLETFMDWNILNTFYEGNSDFRCNWFVNASFTESEYIESEEAGVQGNKVEFIPAVNLKTGLKFGYKNFLANTQFTYLSEQFTDVSNAPVATPSDSRNGIIGEIPSYHILDFSVSYRYKKFKLETGINNVLDSLYFTRRATGYPGPGIIPSEPLTWYTTLQFKW</sequence>